<dbReference type="InterPro" id="IPR003489">
    <property type="entry name" value="RHF/RaiA"/>
</dbReference>
<accession>A0ABS4E6S3</accession>
<dbReference type="PANTHER" id="PTHR33231:SF1">
    <property type="entry name" value="30S RIBOSOMAL PROTEIN"/>
    <property type="match status" value="1"/>
</dbReference>
<organism evidence="4 5">
    <name type="scientific">Metaclostridioides mangenotii</name>
    <dbReference type="NCBI Taxonomy" id="1540"/>
    <lineage>
        <taxon>Bacteria</taxon>
        <taxon>Bacillati</taxon>
        <taxon>Bacillota</taxon>
        <taxon>Clostridia</taxon>
        <taxon>Peptostreptococcales</taxon>
        <taxon>Peptostreptococcaceae</taxon>
        <taxon>Metaclostridioides</taxon>
    </lineage>
</organism>
<dbReference type="NCBIfam" id="TIGR00741">
    <property type="entry name" value="yfiA"/>
    <property type="match status" value="1"/>
</dbReference>
<dbReference type="InterPro" id="IPR036567">
    <property type="entry name" value="RHF-like"/>
</dbReference>
<comment type="subunit">
    <text evidence="2">Interacts with 100S ribosomes.</text>
</comment>
<dbReference type="InterPro" id="IPR032528">
    <property type="entry name" value="Ribosom_S30AE_C"/>
</dbReference>
<proteinExistence type="inferred from homology"/>
<dbReference type="Gene3D" id="3.30.505.50">
    <property type="entry name" value="Sigma 54 modulation/S30EA ribosomal protein, C-terminal domain"/>
    <property type="match status" value="1"/>
</dbReference>
<dbReference type="Gene3D" id="3.30.160.100">
    <property type="entry name" value="Ribosome hibernation promotion factor-like"/>
    <property type="match status" value="1"/>
</dbReference>
<comment type="function">
    <text evidence="2">Required for dimerization of active 70S ribosomes into 100S ribosomes in stationary phase; 100S ribosomes are translationally inactive and sometimes present during exponential growth.</text>
</comment>
<evidence type="ECO:0000313" key="5">
    <source>
        <dbReference type="Proteomes" id="UP000767291"/>
    </source>
</evidence>
<dbReference type="SUPFAM" id="SSF69754">
    <property type="entry name" value="Ribosome binding protein Y (YfiA homologue)"/>
    <property type="match status" value="1"/>
</dbReference>
<dbReference type="Pfam" id="PF02482">
    <property type="entry name" value="Ribosomal_S30AE"/>
    <property type="match status" value="1"/>
</dbReference>
<dbReference type="InterPro" id="IPR034694">
    <property type="entry name" value="HPF_long/plastid"/>
</dbReference>
<reference evidence="4 5" key="1">
    <citation type="submission" date="2021-03" db="EMBL/GenBank/DDBJ databases">
        <title>Genomic Encyclopedia of Type Strains, Phase IV (KMG-IV): sequencing the most valuable type-strain genomes for metagenomic binning, comparative biology and taxonomic classification.</title>
        <authorList>
            <person name="Goeker M."/>
        </authorList>
    </citation>
    <scope>NUCLEOTIDE SEQUENCE [LARGE SCALE GENOMIC DNA]</scope>
    <source>
        <strain evidence="4 5">DSM 1289</strain>
    </source>
</reference>
<comment type="caution">
    <text evidence="4">The sequence shown here is derived from an EMBL/GenBank/DDBJ whole genome shotgun (WGS) entry which is preliminary data.</text>
</comment>
<sequence>MQIKVSALQMKMTDGIKGYIEEKLSKLEKYLSPESEVKVKVSAKKERQKVEVTINSVGGQIVRAEDVEEDLYTAIDIVCDKLNRQIVKFKNKIRDKQFNGESIRYENLDFSNESEDYDKDYEDQENNIVIERRKKFDMKPMSPEEAILQMELVGHNFYLFTNQDTFEINVVYKRKYNGYGLIEQE</sequence>
<gene>
    <name evidence="2" type="primary">hpf</name>
    <name evidence="4" type="ORF">J2Z43_000045</name>
</gene>
<evidence type="ECO:0000256" key="2">
    <source>
        <dbReference type="HAMAP-Rule" id="MF_00839"/>
    </source>
</evidence>
<dbReference type="Proteomes" id="UP000767291">
    <property type="component" value="Unassembled WGS sequence"/>
</dbReference>
<evidence type="ECO:0000259" key="3">
    <source>
        <dbReference type="Pfam" id="PF16321"/>
    </source>
</evidence>
<keyword evidence="1 2" id="KW-0810">Translation regulation</keyword>
<keyword evidence="5" id="KW-1185">Reference proteome</keyword>
<dbReference type="InterPro" id="IPR050574">
    <property type="entry name" value="HPF/YfiA_ribosome-assoc"/>
</dbReference>
<dbReference type="EMBL" id="JAGGJX010000001">
    <property type="protein sequence ID" value="MBP1853655.1"/>
    <property type="molecule type" value="Genomic_DNA"/>
</dbReference>
<comment type="subcellular location">
    <subcellularLocation>
        <location evidence="2">Cytoplasm</location>
    </subcellularLocation>
</comment>
<evidence type="ECO:0000256" key="1">
    <source>
        <dbReference type="ARBA" id="ARBA00022845"/>
    </source>
</evidence>
<feature type="domain" description="Sigma 54 modulation/S30EA ribosomal protein C-terminal" evidence="3">
    <location>
        <begin position="129"/>
        <end position="181"/>
    </location>
</feature>
<name>A0ABS4E6S3_9FIRM</name>
<protein>
    <recommendedName>
        <fullName evidence="2">Ribosome hibernation promoting factor</fullName>
        <shortName evidence="2">HPF</shortName>
    </recommendedName>
</protein>
<dbReference type="CDD" id="cd00552">
    <property type="entry name" value="RaiA"/>
    <property type="match status" value="1"/>
</dbReference>
<dbReference type="Pfam" id="PF16321">
    <property type="entry name" value="Ribosom_S30AE_C"/>
    <property type="match status" value="1"/>
</dbReference>
<dbReference type="InterPro" id="IPR038416">
    <property type="entry name" value="Ribosom_S30AE_C_sf"/>
</dbReference>
<dbReference type="HAMAP" id="MF_00839">
    <property type="entry name" value="HPF"/>
    <property type="match status" value="1"/>
</dbReference>
<keyword evidence="2" id="KW-0963">Cytoplasm</keyword>
<comment type="similarity">
    <text evidence="2">Belongs to the HPF/YfiA ribosome-associated protein family. Long HPF subfamily.</text>
</comment>
<dbReference type="RefSeq" id="WP_209455328.1">
    <property type="nucleotide sequence ID" value="NZ_BAAACS010000017.1"/>
</dbReference>
<evidence type="ECO:0000313" key="4">
    <source>
        <dbReference type="EMBL" id="MBP1853655.1"/>
    </source>
</evidence>
<dbReference type="PANTHER" id="PTHR33231">
    <property type="entry name" value="30S RIBOSOMAL PROTEIN"/>
    <property type="match status" value="1"/>
</dbReference>